<dbReference type="Proteomes" id="UP000002028">
    <property type="component" value="Chromosome"/>
</dbReference>
<keyword evidence="4" id="KW-1185">Reference proteome</keyword>
<reference evidence="3 4" key="1">
    <citation type="journal article" date="2010" name="Stand. Genomic Sci.">
        <title>Complete genome sequence of Spirosoma linguale type strain (1).</title>
        <authorList>
            <person name="Lail K."/>
            <person name="Sikorski J."/>
            <person name="Saunders E."/>
            <person name="Lapidus A."/>
            <person name="Glavina Del Rio T."/>
            <person name="Copeland A."/>
            <person name="Tice H."/>
            <person name="Cheng J.-F."/>
            <person name="Lucas S."/>
            <person name="Nolan M."/>
            <person name="Bruce D."/>
            <person name="Goodwin L."/>
            <person name="Pitluck S."/>
            <person name="Ivanova N."/>
            <person name="Mavromatis K."/>
            <person name="Ovchinnikova G."/>
            <person name="Pati A."/>
            <person name="Chen A."/>
            <person name="Palaniappan K."/>
            <person name="Land M."/>
            <person name="Hauser L."/>
            <person name="Chang Y.-J."/>
            <person name="Jeffries C.D."/>
            <person name="Chain P."/>
            <person name="Brettin T."/>
            <person name="Detter J.C."/>
            <person name="Schuetze A."/>
            <person name="Rohde M."/>
            <person name="Tindall B.J."/>
            <person name="Goeker M."/>
            <person name="Bristow J."/>
            <person name="Eisen J.A."/>
            <person name="Markowitz V."/>
            <person name="Hugenholtz P."/>
            <person name="Kyrpides N.C."/>
            <person name="Klenk H.-P."/>
            <person name="Chen F."/>
        </authorList>
    </citation>
    <scope>NUCLEOTIDE SEQUENCE [LARGE SCALE GENOMIC DNA]</scope>
    <source>
        <strain evidence="4">ATCC 33905 / DSM 74 / LMG 10896 / Claus 1</strain>
    </source>
</reference>
<dbReference type="PANTHER" id="PTHR43172">
    <property type="entry name" value="ADENYLOSUCCINATE LYASE"/>
    <property type="match status" value="1"/>
</dbReference>
<dbReference type="HOGENOM" id="CLU_030949_3_2_10"/>
<sequence length="438" mass="47703">MSLYSSLFYSPDMQSLLSEETTVAHMLRFEAALATAQANNGLIPTPSAERIAACCTVELLDWERLKKDIALSGNAAIPLVKQLTEVVRKRDEEAAGFVHLGATSQDVVDTATVLTIKSVLDWLDDKLSALANRLIALTQAHRQTVMIGRTLLQQAKPITFGLKTALWLDGLGRSQQRLAACRQRVLVLQLAGAVGSRNASIPDAVHQETANLLGLESSVSWHTQRDNIAELAAVMGILSGSLAKIANDVMLLMQTEIAEVLEGKAAGKGSSSTMPHKRNPVTTTAILANANRVPNLVATMLSAMPQEHERSAGRWHSEWDVLTDIMQLTAGSVERSLELLDNLEVDSQRMRQNLELTNGLIYAETISLALAPKLGKATAHELVEKACAVAIAEQKHLKDVLREQAIDVADLDKLFKPENSLGQALEIIDFILHRFVHS</sequence>
<dbReference type="PRINTS" id="PR00149">
    <property type="entry name" value="FUMRATELYASE"/>
</dbReference>
<dbReference type="InterPro" id="IPR019468">
    <property type="entry name" value="AdenyloSucc_lyase_C"/>
</dbReference>
<dbReference type="Pfam" id="PF10397">
    <property type="entry name" value="ADSL_C"/>
    <property type="match status" value="1"/>
</dbReference>
<feature type="domain" description="Adenylosuccinate lyase C-terminal" evidence="2">
    <location>
        <begin position="358"/>
        <end position="432"/>
    </location>
</feature>
<dbReference type="InterPro" id="IPR000362">
    <property type="entry name" value="Fumarate_lyase_fam"/>
</dbReference>
<dbReference type="PRINTS" id="PR00145">
    <property type="entry name" value="ARGSUCLYASE"/>
</dbReference>
<dbReference type="EMBL" id="CP001769">
    <property type="protein sequence ID" value="ADB37585.1"/>
    <property type="molecule type" value="Genomic_DNA"/>
</dbReference>
<organism evidence="3 4">
    <name type="scientific">Spirosoma linguale (strain ATCC 33905 / DSM 74 / LMG 10896 / Claus 1)</name>
    <dbReference type="NCBI Taxonomy" id="504472"/>
    <lineage>
        <taxon>Bacteria</taxon>
        <taxon>Pseudomonadati</taxon>
        <taxon>Bacteroidota</taxon>
        <taxon>Cytophagia</taxon>
        <taxon>Cytophagales</taxon>
        <taxon>Cytophagaceae</taxon>
        <taxon>Spirosoma</taxon>
    </lineage>
</organism>
<comment type="similarity">
    <text evidence="1">Belongs to the class-II fumarase/aspartase family.</text>
</comment>
<dbReference type="Gene3D" id="1.20.200.10">
    <property type="entry name" value="Fumarase/aspartase (Central domain)"/>
    <property type="match status" value="1"/>
</dbReference>
<dbReference type="SMART" id="SM00998">
    <property type="entry name" value="ADSL_C"/>
    <property type="match status" value="1"/>
</dbReference>
<dbReference type="KEGG" id="sli:Slin_1536"/>
<dbReference type="InterPro" id="IPR008948">
    <property type="entry name" value="L-Aspartase-like"/>
</dbReference>
<dbReference type="Pfam" id="PF00206">
    <property type="entry name" value="Lyase_1"/>
    <property type="match status" value="1"/>
</dbReference>
<dbReference type="CDD" id="cd01597">
    <property type="entry name" value="pCLME"/>
    <property type="match status" value="1"/>
</dbReference>
<dbReference type="STRING" id="504472.Slin_1536"/>
<dbReference type="NCBIfam" id="TIGR02426">
    <property type="entry name" value="protocat_pcaB"/>
    <property type="match status" value="1"/>
</dbReference>
<dbReference type="RefSeq" id="WP_012926136.1">
    <property type="nucleotide sequence ID" value="NC_013730.1"/>
</dbReference>
<dbReference type="Gene3D" id="1.10.40.30">
    <property type="entry name" value="Fumarase/aspartase (C-terminal domain)"/>
    <property type="match status" value="1"/>
</dbReference>
<proteinExistence type="inferred from homology"/>
<dbReference type="PANTHER" id="PTHR43172:SF2">
    <property type="entry name" value="ADENYLOSUCCINATE LYASE C-TERMINAL DOMAIN-CONTAINING PROTEIN"/>
    <property type="match status" value="1"/>
</dbReference>
<dbReference type="eggNOG" id="COG0015">
    <property type="taxonomic scope" value="Bacteria"/>
</dbReference>
<evidence type="ECO:0000313" key="3">
    <source>
        <dbReference type="EMBL" id="ADB37585.1"/>
    </source>
</evidence>
<dbReference type="SUPFAM" id="SSF48557">
    <property type="entry name" value="L-aspartase-like"/>
    <property type="match status" value="1"/>
</dbReference>
<dbReference type="GO" id="GO:0019619">
    <property type="term" value="P:3,4-dihydroxybenzoate catabolic process"/>
    <property type="evidence" value="ECO:0007669"/>
    <property type="project" value="InterPro"/>
</dbReference>
<evidence type="ECO:0000259" key="2">
    <source>
        <dbReference type="SMART" id="SM00998"/>
    </source>
</evidence>
<dbReference type="InterPro" id="IPR022761">
    <property type="entry name" value="Fumarate_lyase_N"/>
</dbReference>
<dbReference type="InterPro" id="IPR012789">
    <property type="entry name" value="Protocat_PcaB-like"/>
</dbReference>
<protein>
    <submittedName>
        <fullName evidence="3">3-carboxy-cis,cis-muconate cycloisomerase</fullName>
    </submittedName>
</protein>
<dbReference type="GO" id="GO:0016853">
    <property type="term" value="F:isomerase activity"/>
    <property type="evidence" value="ECO:0007669"/>
    <property type="project" value="UniProtKB-KW"/>
</dbReference>
<name>D2QNX9_SPILD</name>
<dbReference type="AlphaFoldDB" id="D2QNX9"/>
<evidence type="ECO:0000256" key="1">
    <source>
        <dbReference type="ARBA" id="ARBA00034772"/>
    </source>
</evidence>
<accession>D2QNX9</accession>
<evidence type="ECO:0000313" key="4">
    <source>
        <dbReference type="Proteomes" id="UP000002028"/>
    </source>
</evidence>
<gene>
    <name evidence="3" type="ordered locus">Slin_1536</name>
</gene>